<evidence type="ECO:0000313" key="3">
    <source>
        <dbReference type="Proteomes" id="UP000286806"/>
    </source>
</evidence>
<dbReference type="EMBL" id="BGOW01000011">
    <property type="protein sequence ID" value="GBL45492.1"/>
    <property type="molecule type" value="Genomic_DNA"/>
</dbReference>
<protein>
    <submittedName>
        <fullName evidence="2">Uncharacterized protein</fullName>
    </submittedName>
</protein>
<reference evidence="2 3" key="1">
    <citation type="journal article" date="2019" name="Front. Microbiol.">
        <title>Genomes of Neutrophilic Sulfur-Oxidizing Chemolithoautotrophs Representing 9 Proteobacterial Species From 8 Genera.</title>
        <authorList>
            <person name="Watanabe T."/>
            <person name="Kojima H."/>
            <person name="Umezawa K."/>
            <person name="Hori C."/>
            <person name="Takasuka T.E."/>
            <person name="Kato Y."/>
            <person name="Fukui M."/>
        </authorList>
    </citation>
    <scope>NUCLEOTIDE SEQUENCE [LARGE SCALE GENOMIC DNA]</scope>
    <source>
        <strain evidence="2 3">TTN</strain>
    </source>
</reference>
<dbReference type="Proteomes" id="UP000286806">
    <property type="component" value="Unassembled WGS sequence"/>
</dbReference>
<keyword evidence="3" id="KW-1185">Reference proteome</keyword>
<name>A0A401JCU4_9PROT</name>
<feature type="transmembrane region" description="Helical" evidence="1">
    <location>
        <begin position="9"/>
        <end position="28"/>
    </location>
</feature>
<sequence length="39" mass="4151">MMAIGEDMIIVMMVIISEVAMTMMVGGVENMATEMAVIG</sequence>
<proteinExistence type="predicted"/>
<organism evidence="2 3">
    <name type="scientific">Sulfuriferula multivorans</name>
    <dbReference type="NCBI Taxonomy" id="1559896"/>
    <lineage>
        <taxon>Bacteria</taxon>
        <taxon>Pseudomonadati</taxon>
        <taxon>Pseudomonadota</taxon>
        <taxon>Betaproteobacteria</taxon>
        <taxon>Nitrosomonadales</taxon>
        <taxon>Sulfuricellaceae</taxon>
        <taxon>Sulfuriferula</taxon>
    </lineage>
</organism>
<gene>
    <name evidence="2" type="ORF">SFMTTN_1301</name>
</gene>
<evidence type="ECO:0000256" key="1">
    <source>
        <dbReference type="SAM" id="Phobius"/>
    </source>
</evidence>
<keyword evidence="1" id="KW-0812">Transmembrane</keyword>
<comment type="caution">
    <text evidence="2">The sequence shown here is derived from an EMBL/GenBank/DDBJ whole genome shotgun (WGS) entry which is preliminary data.</text>
</comment>
<keyword evidence="1" id="KW-0472">Membrane</keyword>
<accession>A0A401JCU4</accession>
<dbReference type="AlphaFoldDB" id="A0A401JCU4"/>
<evidence type="ECO:0000313" key="2">
    <source>
        <dbReference type="EMBL" id="GBL45492.1"/>
    </source>
</evidence>
<keyword evidence="1" id="KW-1133">Transmembrane helix</keyword>